<proteinExistence type="predicted"/>
<dbReference type="Proteomes" id="UP001162992">
    <property type="component" value="Chromosome 3"/>
</dbReference>
<protein>
    <submittedName>
        <fullName evidence="1">Uncharacterized protein</fullName>
    </submittedName>
</protein>
<keyword evidence="2" id="KW-1185">Reference proteome</keyword>
<comment type="caution">
    <text evidence="1">The sequence shown here is derived from an EMBL/GenBank/DDBJ whole genome shotgun (WGS) entry which is preliminary data.</text>
</comment>
<accession>A0ACC2E6G1</accession>
<dbReference type="EMBL" id="CM055094">
    <property type="protein sequence ID" value="KAJ7562084.1"/>
    <property type="molecule type" value="Genomic_DNA"/>
</dbReference>
<name>A0ACC2E6G1_DIPCM</name>
<organism evidence="1 2">
    <name type="scientific">Diphasiastrum complanatum</name>
    <name type="common">Issler's clubmoss</name>
    <name type="synonym">Lycopodium complanatum</name>
    <dbReference type="NCBI Taxonomy" id="34168"/>
    <lineage>
        <taxon>Eukaryota</taxon>
        <taxon>Viridiplantae</taxon>
        <taxon>Streptophyta</taxon>
        <taxon>Embryophyta</taxon>
        <taxon>Tracheophyta</taxon>
        <taxon>Lycopodiopsida</taxon>
        <taxon>Lycopodiales</taxon>
        <taxon>Lycopodiaceae</taxon>
        <taxon>Lycopodioideae</taxon>
        <taxon>Diphasiastrum</taxon>
    </lineage>
</organism>
<gene>
    <name evidence="1" type="ORF">O6H91_03G054700</name>
</gene>
<evidence type="ECO:0000313" key="2">
    <source>
        <dbReference type="Proteomes" id="UP001162992"/>
    </source>
</evidence>
<evidence type="ECO:0000313" key="1">
    <source>
        <dbReference type="EMBL" id="KAJ7562084.1"/>
    </source>
</evidence>
<reference evidence="2" key="1">
    <citation type="journal article" date="2024" name="Proc. Natl. Acad. Sci. U.S.A.">
        <title>Extraordinary preservation of gene collinearity over three hundred million years revealed in homosporous lycophytes.</title>
        <authorList>
            <person name="Li C."/>
            <person name="Wickell D."/>
            <person name="Kuo L.Y."/>
            <person name="Chen X."/>
            <person name="Nie B."/>
            <person name="Liao X."/>
            <person name="Peng D."/>
            <person name="Ji J."/>
            <person name="Jenkins J."/>
            <person name="Williams M."/>
            <person name="Shu S."/>
            <person name="Plott C."/>
            <person name="Barry K."/>
            <person name="Rajasekar S."/>
            <person name="Grimwood J."/>
            <person name="Han X."/>
            <person name="Sun S."/>
            <person name="Hou Z."/>
            <person name="He W."/>
            <person name="Dai G."/>
            <person name="Sun C."/>
            <person name="Schmutz J."/>
            <person name="Leebens-Mack J.H."/>
            <person name="Li F.W."/>
            <person name="Wang L."/>
        </authorList>
    </citation>
    <scope>NUCLEOTIDE SEQUENCE [LARGE SCALE GENOMIC DNA]</scope>
    <source>
        <strain evidence="2">cv. PW_Plant_1</strain>
    </source>
</reference>
<sequence length="4466" mass="501476">MLEEYVLYYLDKYLGKYVKGLSKEALKVSVWEGHVELTNMQLKPEALNDLKLPIKVKAGFLGSVKLQVPWSRLGQEPVVVSLDRIFLLAEPAFKVEDSDNDAIQEARSRRVKETEAALLNAQREDKTNKSQMDNSWLGSLIGTIIGNLKLSVTNIHIRYEDSESNPGHPFSAGLTMEKLAAVTVDENGTETFITGGSLDRIQKFGELKRLALYFDLDSKPWEVEKPWGKLSPSEWIKIFGPGIKLEPSSNMEGSNASVEHHYLLRPVDGTATYYKLGLKEVRTADEPAQKAGVVLDDVTLCLSEAQYCGVMKLAENISAFNKRVQYAHYRPKSSIVEDKKAWWQYACKAVVDQLKKASGHLSWEKILRMACLRKQYVLLYKSLLQSNPGRTTIDDNKKIQELEQGLDADVIVQWRMLAHAFVDQDREALEHEKEQSNKSWWQSRWGDQSDKGNVESKGLSDEDWKKLNEVIGYQEGMTSPLIPGRDPPDMLHTMIAINMNHNATRLLAEKEVILELACEGLACGIKIYSETKKFDIKLISYQISSPEGLLAESATHSDSMNAQFTYLPFDENVDWILSAKASPCYVTYMKESIDRVIAFFQSNQAVGRDVVLQTTAAFQMTVDDVARNAQQQLNEALKNRPRFSLYLDIAAPKITVPTNFCPDGANTTKLLLDLGHFFLRTEQEDKLPGSAGEMDLYMRFRISLNDVSAFLVDGDYDWHEQQAADKGESVSLPSNEGVKYFSVLDKCGVVVVLDQICVPHSILPSTRLAVRVPTLAFHFSPARYHRLMQVVKKFQSSSVGDDHSFRAWDPADIEGELTVLSWKGVGSREAVWQHRYGALTGPFLYILESPSSQSYEHRVSLIGKQVFALPPESIGDAKWVLAVCDKSQSNKLTELVNGLLLRFENEDTLNTWKTRLSGVMYQASASAAVVGMIGSRAKNNENSLSEGVIESEQINLARKHKLFLTGALDELRISISKRKAGSHTPRSILLEDEMLLLELRACGTRVEYVMREHDMAVGAILQSLEIEDKMQGRISPSCRFLAHSFISSSRKSGILKGMEKEESVSARESGSDFDSFFDSSEKFSEADDARQRDTKHRSQASSQFYDAQESSSNGDTYEWESPTFNYISGLLPSFGCENKDIVSGQTGGPETFVKTQVILSSVDSPDYTNIDNEVRLWLSTLSFFCNRPTILALLDLGTDISAEVEADDNERSPNSSELMSTIDPTTINGGNRSTFDRKDSVVHGLLGKGKDRVVFLLVLNMDLALVILNLEDGRQLATLSQVDLNVNVKIYPASFGITTAIGNLQIIDDSLIDDNPYAWICDMRDPKGKSFVKLQFYSFNANDDDYEGYEYSLTGKLSEVRIVYLNRFIQELVSYFLGIVPQDPKHVVKLKDRATEVEKFFTQSEIEGSPALKLDISLTKPIIILPRDSHSNDFLELDILQISVTNYVEWLGGEKDDLVAVRLETDILQVKDLHLTVGVGGNTGDGIIKEANGTSLVLKRPLRDLWHKVPTVDTFVEVQELSAALSNEEFHVIIECIVSNMAEPPNLPPPLHQQSPNVDESSLSKEDQRELETDNSQVSHKDENEKDSIWTTVNIIISINLVELKLFHLRRESPFATLQVKHVWAAYKSNSLGETFIASSLESFSVSDDREGTEAELRYMIGKVDEFEHNSDNIMQDKGKLKDKESTSYNQCPHKTYLTMLMMDVKLSASSRTISIRVQRPRLLVVLDFLLAFADFFVPSIKSALSEGSDPLETLLDLKNSLFLSQSIYEQTSDIIIFSPTRPLTADHEAIDEYTYDGKGQKIRLLDRRGKDLCGYPKEPCIFVGHGKRLCFKNVTIQNGEHFDWCIYLGSNSSYSASQEDHVFFEGKPSEAVDESMRKDWNFKGEAPPKEGDANKAVETIVEIQAIGPELVFCASPTRSSQPLVVNERLLRVKMNFSFRFNMKEDDLDLDAQVKGLTIESHSGVIVLEPVDLTVKYANVSGKQNIHLAVMDVITNFSFSIIQLILKLQEDVLSFLRITSKQISVECSQFDKIWPKKGKSGEHQVAFWRPRVPPGFAVLGDCLTPLDEPPSKAVLALNTGLGHMKKPLDFVLVWSSSHSCSPYKRTSQNFPDDISDQMANSKGSGPTNDKHGSSEECSVWFPVAPRGYVALGCVATLGIDPPQPTVTLCISTMLVTRWWMKDCISIHSNLPGKEGMCAFWRADNSFGSFFPLCILPSDKTPSPYELRNVAFKLESTPVRKAEHSQEAPAASQEQNNVQHLPDEATLEIPGRLICRSVTRFRLIWWDKGAAVQKHISLWRPVLPLSCGLLGDLAVVGYEPPSLGLVLQSVGEGVLEKPLDFELKGRIHPKSGMKGVSFWLPIAPPGYVALGCLASRTTNLELKEKDSVRCVRNDLVTEAELSPSSLWDSSGLRNVDEKFSLCSLQTIANEAHTFIVTHGSKPPLRRLKLHLPDMQSPDTAENLEMDAELQKFKCTLFNDFGGLMAPLLNISIDGIMASVHGRSNSLSSTANFSLVATTYNGKCDAWEPLIESLDGFIRYNDEHHKSTSLRESQLRVAATSDVNVNLSNGNINMFLEAMSNWRKLDEKEVVLKDGCEQEEAWRDVKQVLAVGRKKYVKLLCYNKLGERIFLRTVDLNGQLNIIELPFGGCKTVQLPNMSLQNAQMSKGIAQKSFNVVILKLDEVELAEGDKIHIRQYFAAIRVFPESYNSDHQHLLKYQSARTRCVTPQKQSSGKLLVRWNEVFLFQIEPNVVYLAEVRVVDFVKGATVGLCTVELTVGVSRPMKQEVAANIWENLQAEWKLLYQPQKSECKQEEPCGRIRLGSAPFFIADSKEERLDEKLENPKIVQVGLSVNGPWRKVSLNSASGTACLKVGNDTAASEITVQKGITHLTIRSLVLLKNNTLFSLEISLFRNCPIYEDYSNPEDESSAETSAIDGNECDSDGNLRVEVVDEIFENERYHPFFGWGSSWPCHLLPTDPGRWSRRDLTGSSQVFPPGELPLGWAWTSDWYIDRTNSSDEDGWLYAFDFKNFNSAEQRSFSESSLSFVRRRQWIRTRQCTRKTGNTRIHIGILKSGESIPLPIASLRDSTQDYCVQVRPLLNESTSESKFDWSQVVFCRGTSENGTRHLPVKELQVRALVGTEEVLSCLLKVKNSLPEKKVVWLCMETTFMKIAKDPVLASIKDWRLIILPPLELINYLPISAEYTILQSSKSKGLRMKDRGLLTSGDTTQIYHADLQKPLYLSWLSQGGWHPKHEAFLISHPYWEVARYMTLRNSVTGRKVRVRIEQDDEGKQIIAKRIRVFVLYWLDCERCPPLNLRLFELKPQDDKCLGMLSKSDVEQNLSESNGHTRIKHMNLLEEIKHDELEGHPTMLSAFNARLMGLSAALASSNEGEFGPVSPLVHLDKADGTVEIKAFDGNGFYFRLLISTILCPLMFAQTKVICIRPYTTFTNRLGQALFLKQTVNDQTNVLHPYDWRVSYPLPMSDGAESLQIRLDNTDWSYPLALEKEESIQMSLRADGGRQPIRVEIRGHEEGSRFLVVFRCGSVYGPYRIENRTESIKMKFRQFGLDDISWQQLLPQSTSSFCWEDPHGQQLLEIQAFGMDRCFNGTYDIDKLGDHPPLTCDQQPTICINVQVLHLGDAKVVRFFDKELQRSQSEDANGVLTLIGARLPIQTDEDYITNQLKLVIDVPKLGLSIIDHKPQEILFTCLESVNLAYAMTSEQATSSLKLSIGCLQLDNQSIFSPLPVIIAPERRHQFSKPVLRVNISMADDNDEATKIYPFVGLWVTKSAWQINVHEPLIWDIMELCNNLHFDYLGGSSQVVQVDPEIRIDLTDIAETRLKLTLETAPEQRPHGVLGIWGPLLTSLGNINRMPIQLSGVSDENRYMRQSAVTEAIWNHIRGDLVHQLLQLLFGMDVLGMASSTLGTLSTSAAKLSFDNKFIEMKSKRDRFKQVSGVTRGLLQGSEALASGVVFGVSGILIKPVSNARENGVIGFIQGLGKAAVGFVMQPISGILDFVSLTVDGVSASCTRCYGIFSQDSTPTRIRLPRAIRGDGIIRPYNEREAIGQTIMQLAEVHAVGHRVFKERAKFALSDFYEDHFDVPKLKIVMITSRRVMLLSRPKSLKLEPNKVVSEPSSVIWEVPYSQLLALELTDVQDNQLPSHVILHIRDDPRVFARVIKCYTGMLESGATQAEIIRSAIEVCWKKYGPDRNSLLMQMARLRQYRTMATPRASKRVSVSSISTDEDGKEGGRNASEIANDSGIVTKESTSSSDPRRQGFDSHSFTTEVMLFEQLWTSELDAGVSCCICLKEEYGDGSICSIWRPVIPNGYVSLGDIAYIGKNPPTKATVYKNEKDLFALPSAYDLVWRNWRDGHIEPLTIWRPRSPEGFVSLGCVAVNAYLEPEPQSVWCARSDIVEDTNLMIESPIWQAKSPWHCYIYQVMNDGLTFLATREPKEVADVKPKKVSATC</sequence>